<reference evidence="1 2" key="1">
    <citation type="journal article" date="2015" name="Nature">
        <title>rRNA introns, odd ribosomes, and small enigmatic genomes across a large radiation of phyla.</title>
        <authorList>
            <person name="Brown C.T."/>
            <person name="Hug L.A."/>
            <person name="Thomas B.C."/>
            <person name="Sharon I."/>
            <person name="Castelle C.J."/>
            <person name="Singh A."/>
            <person name="Wilkins M.J."/>
            <person name="Williams K.H."/>
            <person name="Banfield J.F."/>
        </authorList>
    </citation>
    <scope>NUCLEOTIDE SEQUENCE [LARGE SCALE GENOMIC DNA]</scope>
</reference>
<evidence type="ECO:0000313" key="2">
    <source>
        <dbReference type="Proteomes" id="UP000034051"/>
    </source>
</evidence>
<dbReference type="EMBL" id="LCHW01000001">
    <property type="protein sequence ID" value="KKT43543.1"/>
    <property type="molecule type" value="Genomic_DNA"/>
</dbReference>
<dbReference type="InterPro" id="IPR018763">
    <property type="entry name" value="DUF2334"/>
</dbReference>
<proteinExistence type="predicted"/>
<gene>
    <name evidence="1" type="ORF">UW32_C0001G0135</name>
</gene>
<dbReference type="SUPFAM" id="SSF88713">
    <property type="entry name" value="Glycoside hydrolase/deacetylase"/>
    <property type="match status" value="1"/>
</dbReference>
<evidence type="ECO:0000313" key="1">
    <source>
        <dbReference type="EMBL" id="KKT43543.1"/>
    </source>
</evidence>
<accession>A0A0G1HAG7</accession>
<sequence length="289" mass="33209">MNYSIRDDDVSYWTDVAQLESVYGQLLKEGAKISFAVVPFAYQVFNNGDWDAFYFGNERKYVYENKALVTWLLFWIEKGQIEIMQHGFDHAYYVALPDGAVRFLDISIRETIHKEKLLVRYIPEFLHKEFVVAREDIALGKKILEDAFKVTASVFVPPSNSISASSARALAMAGLNMSGMIGLNFNRPFSFSALKNYVTKIVWRLYNAIPYPFVMRYSAHKELAAFSFTSADRTDALHAAYAIAAHKNAPFVLAVHYWELFENEALRNAFNAFLSDKQRNSIFLSEYFK</sequence>
<dbReference type="GO" id="GO:0005975">
    <property type="term" value="P:carbohydrate metabolic process"/>
    <property type="evidence" value="ECO:0007669"/>
    <property type="project" value="InterPro"/>
</dbReference>
<protein>
    <recommendedName>
        <fullName evidence="3">Polysaccharide deacetylase</fullName>
    </recommendedName>
</protein>
<evidence type="ECO:0008006" key="3">
    <source>
        <dbReference type="Google" id="ProtNLM"/>
    </source>
</evidence>
<dbReference type="AlphaFoldDB" id="A0A0G1HAG7"/>
<dbReference type="InterPro" id="IPR011330">
    <property type="entry name" value="Glyco_hydro/deAcase_b/a-brl"/>
</dbReference>
<name>A0A0G1HAG7_9BACT</name>
<dbReference type="Gene3D" id="3.20.20.370">
    <property type="entry name" value="Glycoside hydrolase/deacetylase"/>
    <property type="match status" value="1"/>
</dbReference>
<dbReference type="Pfam" id="PF10096">
    <property type="entry name" value="DUF2334"/>
    <property type="match status" value="1"/>
</dbReference>
<comment type="caution">
    <text evidence="1">The sequence shown here is derived from an EMBL/GenBank/DDBJ whole genome shotgun (WGS) entry which is preliminary data.</text>
</comment>
<dbReference type="Proteomes" id="UP000034051">
    <property type="component" value="Unassembled WGS sequence"/>
</dbReference>
<organism evidence="1 2">
    <name type="scientific">Candidatus Wolfebacteria bacterium GW2011_GWE2_44_13</name>
    <dbReference type="NCBI Taxonomy" id="1619017"/>
    <lineage>
        <taxon>Bacteria</taxon>
        <taxon>Candidatus Wolfeibacteriota</taxon>
    </lineage>
</organism>